<evidence type="ECO:0000259" key="3">
    <source>
        <dbReference type="PROSITE" id="PS51186"/>
    </source>
</evidence>
<dbReference type="STRING" id="1830138.SAMN05443507_1185"/>
<keyword evidence="5" id="KW-1185">Reference proteome</keyword>
<feature type="domain" description="N-acetyltransferase" evidence="3">
    <location>
        <begin position="3"/>
        <end position="146"/>
    </location>
</feature>
<dbReference type="CDD" id="cd04301">
    <property type="entry name" value="NAT_SF"/>
    <property type="match status" value="1"/>
</dbReference>
<protein>
    <submittedName>
        <fullName evidence="4">Predicted N-acyltransferase, GNAT family</fullName>
    </submittedName>
</protein>
<keyword evidence="2 4" id="KW-0012">Acyltransferase</keyword>
<dbReference type="InterPro" id="IPR016181">
    <property type="entry name" value="Acyl_CoA_acyltransferase"/>
</dbReference>
<dbReference type="InterPro" id="IPR000182">
    <property type="entry name" value="GNAT_dom"/>
</dbReference>
<dbReference type="AlphaFoldDB" id="A0A1M6TYE1"/>
<accession>A0A1M6TYE1</accession>
<proteinExistence type="predicted"/>
<evidence type="ECO:0000313" key="5">
    <source>
        <dbReference type="Proteomes" id="UP000184016"/>
    </source>
</evidence>
<dbReference type="InterPro" id="IPR050832">
    <property type="entry name" value="Bact_Acetyltransf"/>
</dbReference>
<sequence length="150" mass="17445">MDVQIFEVTSESQKQQALQIRKIVFVEEQHVPESLELDEYDTHSETSHWLLTVNKQPIGTARFRPYQLQTIKIERVAILQEARGQGYGEALMRAMEAQARKRGFIKARLNAQIQALAFYEKLNYLPIGERFEEAGILHQTMEKDISHFVL</sequence>
<keyword evidence="1 4" id="KW-0808">Transferase</keyword>
<dbReference type="GO" id="GO:0016747">
    <property type="term" value="F:acyltransferase activity, transferring groups other than amino-acyl groups"/>
    <property type="evidence" value="ECO:0007669"/>
    <property type="project" value="InterPro"/>
</dbReference>
<dbReference type="Pfam" id="PF13673">
    <property type="entry name" value="Acetyltransf_10"/>
    <property type="match status" value="1"/>
</dbReference>
<dbReference type="PROSITE" id="PS51186">
    <property type="entry name" value="GNAT"/>
    <property type="match status" value="1"/>
</dbReference>
<evidence type="ECO:0000313" key="4">
    <source>
        <dbReference type="EMBL" id="SHK61949.1"/>
    </source>
</evidence>
<reference evidence="5" key="1">
    <citation type="submission" date="2016-11" db="EMBL/GenBank/DDBJ databases">
        <authorList>
            <person name="Varghese N."/>
            <person name="Submissions S."/>
        </authorList>
    </citation>
    <scope>NUCLEOTIDE SEQUENCE [LARGE SCALE GENOMIC DNA]</scope>
    <source>
        <strain evidence="5">USBA-503</strain>
    </source>
</reference>
<organism evidence="4 5">
    <name type="scientific">Alicyclobacillus tolerans</name>
    <dbReference type="NCBI Taxonomy" id="90970"/>
    <lineage>
        <taxon>Bacteria</taxon>
        <taxon>Bacillati</taxon>
        <taxon>Bacillota</taxon>
        <taxon>Bacilli</taxon>
        <taxon>Bacillales</taxon>
        <taxon>Alicyclobacillaceae</taxon>
        <taxon>Alicyclobacillus</taxon>
    </lineage>
</organism>
<name>A0A1M6TYE1_9BACL</name>
<dbReference type="SUPFAM" id="SSF55729">
    <property type="entry name" value="Acyl-CoA N-acyltransferases (Nat)"/>
    <property type="match status" value="1"/>
</dbReference>
<dbReference type="Gene3D" id="3.40.630.30">
    <property type="match status" value="1"/>
</dbReference>
<dbReference type="Proteomes" id="UP000184016">
    <property type="component" value="Unassembled WGS sequence"/>
</dbReference>
<dbReference type="PANTHER" id="PTHR43877">
    <property type="entry name" value="AMINOALKYLPHOSPHONATE N-ACETYLTRANSFERASE-RELATED-RELATED"/>
    <property type="match status" value="1"/>
</dbReference>
<gene>
    <name evidence="4" type="ORF">SAMN05443507_1185</name>
</gene>
<dbReference type="EMBL" id="FRAF01000018">
    <property type="protein sequence ID" value="SHK61949.1"/>
    <property type="molecule type" value="Genomic_DNA"/>
</dbReference>
<evidence type="ECO:0000256" key="1">
    <source>
        <dbReference type="ARBA" id="ARBA00022679"/>
    </source>
</evidence>
<dbReference type="PANTHER" id="PTHR43877:SF2">
    <property type="entry name" value="AMINOALKYLPHOSPHONATE N-ACETYLTRANSFERASE-RELATED"/>
    <property type="match status" value="1"/>
</dbReference>
<evidence type="ECO:0000256" key="2">
    <source>
        <dbReference type="ARBA" id="ARBA00023315"/>
    </source>
</evidence>